<feature type="compositionally biased region" description="Polar residues" evidence="1">
    <location>
        <begin position="88"/>
        <end position="97"/>
    </location>
</feature>
<feature type="compositionally biased region" description="Basic residues" evidence="1">
    <location>
        <begin position="100"/>
        <end position="109"/>
    </location>
</feature>
<evidence type="ECO:0000256" key="1">
    <source>
        <dbReference type="SAM" id="MobiDB-lite"/>
    </source>
</evidence>
<evidence type="ECO:0000313" key="2">
    <source>
        <dbReference type="EMBL" id="GBP63761.1"/>
    </source>
</evidence>
<dbReference type="AlphaFoldDB" id="A0A4C1XJ19"/>
<feature type="region of interest" description="Disordered" evidence="1">
    <location>
        <begin position="137"/>
        <end position="161"/>
    </location>
</feature>
<feature type="compositionally biased region" description="Basic residues" evidence="1">
    <location>
        <begin position="143"/>
        <end position="155"/>
    </location>
</feature>
<dbReference type="EMBL" id="BGZK01000879">
    <property type="protein sequence ID" value="GBP63761.1"/>
    <property type="molecule type" value="Genomic_DNA"/>
</dbReference>
<proteinExistence type="predicted"/>
<reference evidence="2 3" key="1">
    <citation type="journal article" date="2019" name="Commun. Biol.">
        <title>The bagworm genome reveals a unique fibroin gene that provides high tensile strength.</title>
        <authorList>
            <person name="Kono N."/>
            <person name="Nakamura H."/>
            <person name="Ohtoshi R."/>
            <person name="Tomita M."/>
            <person name="Numata K."/>
            <person name="Arakawa K."/>
        </authorList>
    </citation>
    <scope>NUCLEOTIDE SEQUENCE [LARGE SCALE GENOMIC DNA]</scope>
</reference>
<name>A0A4C1XJ19_EUMVA</name>
<sequence length="161" mass="17275">MASAAPGPSASAGLPKTAKSLPLGDLKILFFQFLEQQGYAVPAEVDNIIKAVTPNANRDSSPSPSVCSSGKRSSSAISSDEQTDDTVKGSNGESDSSFKIVKRKHKKPLAGKESIVIATLTSPLWKSKPHAQITATRAIITQQKRRPPLRSKRQMHPNQSR</sequence>
<gene>
    <name evidence="2" type="ORF">EVAR_40361_1</name>
</gene>
<feature type="region of interest" description="Disordered" evidence="1">
    <location>
        <begin position="54"/>
        <end position="109"/>
    </location>
</feature>
<organism evidence="2 3">
    <name type="scientific">Eumeta variegata</name>
    <name type="common">Bagworm moth</name>
    <name type="synonym">Eumeta japonica</name>
    <dbReference type="NCBI Taxonomy" id="151549"/>
    <lineage>
        <taxon>Eukaryota</taxon>
        <taxon>Metazoa</taxon>
        <taxon>Ecdysozoa</taxon>
        <taxon>Arthropoda</taxon>
        <taxon>Hexapoda</taxon>
        <taxon>Insecta</taxon>
        <taxon>Pterygota</taxon>
        <taxon>Neoptera</taxon>
        <taxon>Endopterygota</taxon>
        <taxon>Lepidoptera</taxon>
        <taxon>Glossata</taxon>
        <taxon>Ditrysia</taxon>
        <taxon>Tineoidea</taxon>
        <taxon>Psychidae</taxon>
        <taxon>Oiketicinae</taxon>
        <taxon>Eumeta</taxon>
    </lineage>
</organism>
<accession>A0A4C1XJ19</accession>
<comment type="caution">
    <text evidence="2">The sequence shown here is derived from an EMBL/GenBank/DDBJ whole genome shotgun (WGS) entry which is preliminary data.</text>
</comment>
<dbReference type="Proteomes" id="UP000299102">
    <property type="component" value="Unassembled WGS sequence"/>
</dbReference>
<protein>
    <submittedName>
        <fullName evidence="2">Uncharacterized protein</fullName>
    </submittedName>
</protein>
<evidence type="ECO:0000313" key="3">
    <source>
        <dbReference type="Proteomes" id="UP000299102"/>
    </source>
</evidence>
<feature type="compositionally biased region" description="Low complexity" evidence="1">
    <location>
        <begin position="60"/>
        <end position="79"/>
    </location>
</feature>
<keyword evidence="3" id="KW-1185">Reference proteome</keyword>